<dbReference type="InParanoid" id="E5R3S5"/>
<keyword evidence="5" id="KW-1185">Reference proteome</keyword>
<dbReference type="AlphaFoldDB" id="E5R3S5"/>
<feature type="region of interest" description="Disordered" evidence="1">
    <location>
        <begin position="17"/>
        <end position="52"/>
    </location>
</feature>
<dbReference type="STRING" id="535722.E5R3S5"/>
<dbReference type="eggNOG" id="ENOG502QVUX">
    <property type="taxonomic scope" value="Eukaryota"/>
</dbReference>
<dbReference type="Gene3D" id="3.40.50.300">
    <property type="entry name" value="P-loop containing nucleotide triphosphate hydrolases"/>
    <property type="match status" value="1"/>
</dbReference>
<evidence type="ECO:0008006" key="6">
    <source>
        <dbReference type="Google" id="ProtNLM"/>
    </source>
</evidence>
<organism evidence="5">
    <name type="scientific">Arthroderma gypseum (strain ATCC MYA-4604 / CBS 118893)</name>
    <name type="common">Microsporum gypseum</name>
    <dbReference type="NCBI Taxonomy" id="535722"/>
    <lineage>
        <taxon>Eukaryota</taxon>
        <taxon>Fungi</taxon>
        <taxon>Dikarya</taxon>
        <taxon>Ascomycota</taxon>
        <taxon>Pezizomycotina</taxon>
        <taxon>Eurotiomycetes</taxon>
        <taxon>Eurotiomycetidae</taxon>
        <taxon>Onygenales</taxon>
        <taxon>Arthrodermataceae</taxon>
        <taxon>Nannizzia</taxon>
    </lineage>
</organism>
<evidence type="ECO:0000256" key="1">
    <source>
        <dbReference type="SAM" id="MobiDB-lite"/>
    </source>
</evidence>
<evidence type="ECO:0000313" key="4">
    <source>
        <dbReference type="EMBL" id="EFQ97985.1"/>
    </source>
</evidence>
<dbReference type="RefSeq" id="XP_003176937.1">
    <property type="nucleotide sequence ID" value="XM_003176889.1"/>
</dbReference>
<evidence type="ECO:0000313" key="5">
    <source>
        <dbReference type="Proteomes" id="UP000002669"/>
    </source>
</evidence>
<feature type="compositionally biased region" description="Polar residues" evidence="1">
    <location>
        <begin position="451"/>
        <end position="467"/>
    </location>
</feature>
<feature type="region of interest" description="Disordered" evidence="1">
    <location>
        <begin position="446"/>
        <end position="471"/>
    </location>
</feature>
<dbReference type="PANTHER" id="PTHR36681">
    <property type="entry name" value="NUCLEAR GTPASE, GERMINAL CENTER-ASSOCIATED, TANDEM DUPLICATE 3"/>
    <property type="match status" value="1"/>
</dbReference>
<evidence type="ECO:0000259" key="3">
    <source>
        <dbReference type="Pfam" id="PF24564"/>
    </source>
</evidence>
<sequence length="988" mass="110425">MASLGVEVHIPSLSIDRDAYDDIEMSSSDAGCSSSDEETPANGQSPLSREIKPELPVVSKELEELERKSNEGFQILEKLEAILKKYSSSTRTNEALRKQILETMDQGKNHPTVTIGVVGATGAGKSSLINALLGEKRLVPTSGMRACTAAITEISYGNGPWRYEAEIQFISKSSWEEEMRLLFEDMRDGLDDLPSTYDSDFGVACAKFKAVYQLPLQDTQTISIEDLMRNSNVAAVLGSTKYLSGNNVLEFYEELRKYVDSEDPSLVSNQDTIDTTHMIPQNKPMQLWPLVELVRLRVKSPVLSTGAVLVDLPGLLDVNTARGTLAQKYIKNCSGLWVLAPITRAVDDHSARVLLGDGFKRQLQLDGGMSQLAFICSKTDDINLSEAADDPRLKLAKETLETFQKEKGEYIKSIRKKIYSLRKRDKRLNSKLDKLVDFAIQSDSEVDNPGELTNQSPPDQGFMNISPSPSPRKAELLVSRKKMKENQATIKAQTQSLEKDVLSYKNQIKLKTREFERCCIEKRNEFSEIRIKEDFVTGFAQASITSYDDGSECASEVPSTKEKLHVFCVSAKAFQILEGRLKEDKIAKGFITTEDTGISQLQRYCLNIGVAARTAEHNKFLNNVGQLANSVKLQASRHVDSLATQHNDKRLLGEELETLKDALGTTVLNMSKALLGVRQQLYADLDHAAVTAIAAADGPPSRWNRGKKNGGIAHSTYKAICRRSGEFRDGKGKRYDWGRELAEPMMAIIRPAWERAFIRQIPQLLNKISDSLRRDMGEFHRSVMRDVRTLSQTNSRTNILNDQCLIYKEKIRQTIHFVTGKMDSKQKDLNRIFIPTITLALRPAYSTVLRIKGAGSFEKIKDTIANCVADSKYDMFHRAINTIKVELEEFANALVDLVGLDVENVFDGMSEDYLTDLKNSSEMEKPLKEELISFLNSTSLFGDLAKHTDNNTPNSDFKPLVAITMDSSSVKTEPESMDTDETFSPTID</sequence>
<protein>
    <recommendedName>
        <fullName evidence="6">Nuclear GTPase SLIP-GC</fullName>
    </recommendedName>
</protein>
<dbReference type="InterPro" id="IPR056024">
    <property type="entry name" value="DUF7605"/>
</dbReference>
<feature type="domain" description="DUF7605" evidence="3">
    <location>
        <begin position="707"/>
        <end position="871"/>
    </location>
</feature>
<name>E5R3S5_ARTGP</name>
<dbReference type="OMA" id="VAQGYMK"/>
<proteinExistence type="predicted"/>
<dbReference type="Proteomes" id="UP000002669">
    <property type="component" value="Unassembled WGS sequence"/>
</dbReference>
<dbReference type="VEuPathDB" id="FungiDB:MGYG_01021"/>
<accession>E5R3S5</accession>
<dbReference type="PANTHER" id="PTHR36681:SF3">
    <property type="entry name" value="NUCLEAR GTPASE, GERMINAL CENTER-ASSOCIATED, TANDEM DUPLICATE 3"/>
    <property type="match status" value="1"/>
</dbReference>
<dbReference type="InterPro" id="IPR045063">
    <property type="entry name" value="Dynamin_N"/>
</dbReference>
<dbReference type="GeneID" id="10032259"/>
<dbReference type="InterPro" id="IPR027417">
    <property type="entry name" value="P-loop_NTPase"/>
</dbReference>
<reference evidence="5" key="1">
    <citation type="journal article" date="2012" name="MBio">
        <title>Comparative genome analysis of Trichophyton rubrum and related dermatophytes reveals candidate genes involved in infection.</title>
        <authorList>
            <person name="Martinez D.A."/>
            <person name="Oliver B.G."/>
            <person name="Graeser Y."/>
            <person name="Goldberg J.M."/>
            <person name="Li W."/>
            <person name="Martinez-Rossi N.M."/>
            <person name="Monod M."/>
            <person name="Shelest E."/>
            <person name="Barton R.C."/>
            <person name="Birch E."/>
            <person name="Brakhage A.A."/>
            <person name="Chen Z."/>
            <person name="Gurr S.J."/>
            <person name="Heiman D."/>
            <person name="Heitman J."/>
            <person name="Kosti I."/>
            <person name="Rossi A."/>
            <person name="Saif S."/>
            <person name="Samalova M."/>
            <person name="Saunders C.W."/>
            <person name="Shea T."/>
            <person name="Summerbell R.C."/>
            <person name="Xu J."/>
            <person name="Young S."/>
            <person name="Zeng Q."/>
            <person name="Birren B.W."/>
            <person name="Cuomo C.A."/>
            <person name="White T.C."/>
        </authorList>
    </citation>
    <scope>NUCLEOTIDE SEQUENCE [LARGE SCALE GENOMIC DNA]</scope>
    <source>
        <strain evidence="5">ATCC MYA-4604 / CBS 118893</strain>
    </source>
</reference>
<dbReference type="SUPFAM" id="SSF52540">
    <property type="entry name" value="P-loop containing nucleoside triphosphate hydrolases"/>
    <property type="match status" value="1"/>
</dbReference>
<dbReference type="OrthoDB" id="4172309at2759"/>
<dbReference type="EMBL" id="DS989822">
    <property type="protein sequence ID" value="EFQ97985.1"/>
    <property type="molecule type" value="Genomic_DNA"/>
</dbReference>
<feature type="domain" description="Dynamin N-terminal" evidence="2">
    <location>
        <begin position="115"/>
        <end position="347"/>
    </location>
</feature>
<dbReference type="HOGENOM" id="CLU_005249_4_1_1"/>
<gene>
    <name evidence="4" type="ORF">MGYG_01021</name>
</gene>
<dbReference type="Pfam" id="PF00350">
    <property type="entry name" value="Dynamin_N"/>
    <property type="match status" value="1"/>
</dbReference>
<dbReference type="Pfam" id="PF24564">
    <property type="entry name" value="DUF7605"/>
    <property type="match status" value="1"/>
</dbReference>
<evidence type="ECO:0000259" key="2">
    <source>
        <dbReference type="Pfam" id="PF00350"/>
    </source>
</evidence>
<feature type="region of interest" description="Disordered" evidence="1">
    <location>
        <begin position="967"/>
        <end position="988"/>
    </location>
</feature>